<feature type="chain" id="PRO_5006936179" description="High-affinity zinc uptake system protein ZnuA" evidence="7">
    <location>
        <begin position="22"/>
        <end position="385"/>
    </location>
</feature>
<feature type="region of interest" description="Disordered" evidence="6">
    <location>
        <begin position="123"/>
        <end position="223"/>
    </location>
</feature>
<dbReference type="InterPro" id="IPR050492">
    <property type="entry name" value="Bact_metal-bind_prot9"/>
</dbReference>
<evidence type="ECO:0000256" key="2">
    <source>
        <dbReference type="ARBA" id="ARBA00015915"/>
    </source>
</evidence>
<dbReference type="OrthoDB" id="7346865at2"/>
<evidence type="ECO:0000256" key="7">
    <source>
        <dbReference type="SAM" id="SignalP"/>
    </source>
</evidence>
<keyword evidence="5" id="KW-0862">Zinc</keyword>
<sequence length="385" mass="41090">MSRNLVPLSVAASLLGGTAMADVPNVAADIAPVHSLVARVMQGVGEPSLIVAPGASPHEYNLRPSEAGALQEADLVFWVSPDLTPWLDDAIETLAGDATVTELLEVDGTTELPFREGALFEAHSHGDEGHDDHDHEAHDHDDAHDDHDHDDHAHDEDHDHAHDEHDHDDHAHDEDHDGHNHEEHAEEAGHDHDDHDHGDHDHEDHADHGHGGHDHGDHDPHAWLSPDNGAVWLNAIAAELSAADPDNAGAYFANAAAGREELAALGAEINGILDPVRGRNFIVFHDAYQYFEAAFDFPASGAISVSDASDPSPARIAEIQARVAEQGVTCVLSEPQYDPGIVDAVMDGSEANTGVLDPLGSDLEPGPDLYGNVLRNLATALADCL</sequence>
<dbReference type="Pfam" id="PF01297">
    <property type="entry name" value="ZnuA"/>
    <property type="match status" value="1"/>
</dbReference>
<evidence type="ECO:0000256" key="3">
    <source>
        <dbReference type="ARBA" id="ARBA00022448"/>
    </source>
</evidence>
<accession>A0A0W7WDL1</accession>
<dbReference type="InterPro" id="IPR006127">
    <property type="entry name" value="ZnuA-like"/>
</dbReference>
<dbReference type="Gene3D" id="3.40.50.1980">
    <property type="entry name" value="Nitrogenase molybdenum iron protein domain"/>
    <property type="match status" value="3"/>
</dbReference>
<comment type="similarity">
    <text evidence="1">Belongs to the bacterial solute-binding protein 9 family.</text>
</comment>
<dbReference type="RefSeq" id="WP_058864341.1">
    <property type="nucleotide sequence ID" value="NZ_LPXO01000034.1"/>
</dbReference>
<keyword evidence="9" id="KW-1185">Reference proteome</keyword>
<dbReference type="SUPFAM" id="SSF53807">
    <property type="entry name" value="Helical backbone' metal receptor"/>
    <property type="match status" value="1"/>
</dbReference>
<evidence type="ECO:0000313" key="8">
    <source>
        <dbReference type="EMBL" id="KUF08637.1"/>
    </source>
</evidence>
<keyword evidence="4 7" id="KW-0732">Signal</keyword>
<protein>
    <recommendedName>
        <fullName evidence="2">High-affinity zinc uptake system protein ZnuA</fullName>
    </recommendedName>
</protein>
<dbReference type="PANTHER" id="PTHR42953:SF3">
    <property type="entry name" value="HIGH-AFFINITY ZINC UPTAKE SYSTEM PROTEIN ZNUA"/>
    <property type="match status" value="1"/>
</dbReference>
<evidence type="ECO:0000256" key="4">
    <source>
        <dbReference type="ARBA" id="ARBA00022729"/>
    </source>
</evidence>
<feature type="signal peptide" evidence="7">
    <location>
        <begin position="1"/>
        <end position="21"/>
    </location>
</feature>
<dbReference type="EMBL" id="LPXO01000034">
    <property type="protein sequence ID" value="KUF08637.1"/>
    <property type="molecule type" value="Genomic_DNA"/>
</dbReference>
<keyword evidence="5" id="KW-0406">Ion transport</keyword>
<gene>
    <name evidence="8" type="ORF">AVJ23_21760</name>
</gene>
<keyword evidence="3" id="KW-0813">Transport</keyword>
<evidence type="ECO:0000313" key="9">
    <source>
        <dbReference type="Proteomes" id="UP000054396"/>
    </source>
</evidence>
<feature type="compositionally biased region" description="Basic and acidic residues" evidence="6">
    <location>
        <begin position="123"/>
        <end position="221"/>
    </location>
</feature>
<reference evidence="8 9" key="1">
    <citation type="submission" date="2015-12" db="EMBL/GenBank/DDBJ databases">
        <authorList>
            <person name="Shamseldin A."/>
            <person name="Moawad H."/>
            <person name="Abd El-Rahim W.M."/>
            <person name="Sadowsky M.J."/>
        </authorList>
    </citation>
    <scope>NUCLEOTIDE SEQUENCE [LARGE SCALE GENOMIC DNA]</scope>
    <source>
        <strain evidence="8 9">SJ5A-1</strain>
    </source>
</reference>
<organism evidence="8 9">
    <name type="scientific">Pseudoponticoccus marisrubri</name>
    <dbReference type="NCBI Taxonomy" id="1685382"/>
    <lineage>
        <taxon>Bacteria</taxon>
        <taxon>Pseudomonadati</taxon>
        <taxon>Pseudomonadota</taxon>
        <taxon>Alphaproteobacteria</taxon>
        <taxon>Rhodobacterales</taxon>
        <taxon>Roseobacteraceae</taxon>
        <taxon>Pseudoponticoccus</taxon>
    </lineage>
</organism>
<name>A0A0W7WDL1_9RHOB</name>
<evidence type="ECO:0000256" key="5">
    <source>
        <dbReference type="ARBA" id="ARBA00022906"/>
    </source>
</evidence>
<dbReference type="GO" id="GO:0046872">
    <property type="term" value="F:metal ion binding"/>
    <property type="evidence" value="ECO:0007669"/>
    <property type="project" value="InterPro"/>
</dbReference>
<dbReference type="GO" id="GO:0006829">
    <property type="term" value="P:zinc ion transport"/>
    <property type="evidence" value="ECO:0007669"/>
    <property type="project" value="UniProtKB-KW"/>
</dbReference>
<dbReference type="Proteomes" id="UP000054396">
    <property type="component" value="Unassembled WGS sequence"/>
</dbReference>
<evidence type="ECO:0000256" key="6">
    <source>
        <dbReference type="SAM" id="MobiDB-lite"/>
    </source>
</evidence>
<keyword evidence="5" id="KW-0864">Zinc transport</keyword>
<dbReference type="PANTHER" id="PTHR42953">
    <property type="entry name" value="HIGH-AFFINITY ZINC UPTAKE SYSTEM PROTEIN ZNUA-RELATED"/>
    <property type="match status" value="1"/>
</dbReference>
<dbReference type="STRING" id="1685382.AVJ23_21760"/>
<proteinExistence type="inferred from homology"/>
<dbReference type="AlphaFoldDB" id="A0A0W7WDL1"/>
<evidence type="ECO:0000256" key="1">
    <source>
        <dbReference type="ARBA" id="ARBA00011028"/>
    </source>
</evidence>
<comment type="caution">
    <text evidence="8">The sequence shown here is derived from an EMBL/GenBank/DDBJ whole genome shotgun (WGS) entry which is preliminary data.</text>
</comment>